<keyword evidence="3 7" id="KW-0238">DNA-binding</keyword>
<dbReference type="GO" id="GO:0043565">
    <property type="term" value="F:sequence-specific DNA binding"/>
    <property type="evidence" value="ECO:0007669"/>
    <property type="project" value="TreeGrafter"/>
</dbReference>
<dbReference type="Pfam" id="PF03466">
    <property type="entry name" value="LysR_substrate"/>
    <property type="match status" value="1"/>
</dbReference>
<dbReference type="SUPFAM" id="SSF46785">
    <property type="entry name" value="Winged helix' DNA-binding domain"/>
    <property type="match status" value="1"/>
</dbReference>
<feature type="domain" description="HTH lysR-type" evidence="6">
    <location>
        <begin position="1"/>
        <end position="58"/>
    </location>
</feature>
<organism evidence="7 8">
    <name type="scientific">Nitratireductor aquibiodomus</name>
    <dbReference type="NCBI Taxonomy" id="204799"/>
    <lineage>
        <taxon>Bacteria</taxon>
        <taxon>Pseudomonadati</taxon>
        <taxon>Pseudomonadota</taxon>
        <taxon>Alphaproteobacteria</taxon>
        <taxon>Hyphomicrobiales</taxon>
        <taxon>Phyllobacteriaceae</taxon>
        <taxon>Nitratireductor</taxon>
    </lineage>
</organism>
<dbReference type="Gene3D" id="1.10.10.10">
    <property type="entry name" value="Winged helix-like DNA-binding domain superfamily/Winged helix DNA-binding domain"/>
    <property type="match status" value="1"/>
</dbReference>
<keyword evidence="4" id="KW-0804">Transcription</keyword>
<dbReference type="Gene3D" id="3.40.190.290">
    <property type="match status" value="1"/>
</dbReference>
<evidence type="ECO:0000313" key="7">
    <source>
        <dbReference type="EMBL" id="SEC15019.1"/>
    </source>
</evidence>
<evidence type="ECO:0000313" key="8">
    <source>
        <dbReference type="Proteomes" id="UP000199064"/>
    </source>
</evidence>
<dbReference type="EMBL" id="FNSL01000002">
    <property type="protein sequence ID" value="SEC15019.1"/>
    <property type="molecule type" value="Genomic_DNA"/>
</dbReference>
<dbReference type="SUPFAM" id="SSF53850">
    <property type="entry name" value="Periplasmic binding protein-like II"/>
    <property type="match status" value="1"/>
</dbReference>
<evidence type="ECO:0000256" key="5">
    <source>
        <dbReference type="SAM" id="MobiDB-lite"/>
    </source>
</evidence>
<sequence>METRDLQTFLAVAETGSITKAAVLLERSQPSVTRTIQELESKLGFSLLQRAGRRVMLSDEGIAFEEEARRVLNSLTGLAARARAIATGRGRTLQVAATSAIATGVIPAALSQFAVEKLPPEIQIAQYLPNRVAQEVGSGGAELGFSSMPLDVPGLEVVRLYCANDVAALPEGDPLADYDVVPLSAFAGRRFVTMLDPGRFQRQVSQTMEARGVRPGPLIRTNVSYSALRLVQKTGVVSIIDPVSAYGVQLPGVVIRPIDVAVPFYWGAVTASSRPLRPLVTQMIEAVEAEALRLIPDLQILDPARSAQTIDRHASDSPVPHRGSE</sequence>
<dbReference type="InterPro" id="IPR000847">
    <property type="entry name" value="LysR_HTH_N"/>
</dbReference>
<dbReference type="AlphaFoldDB" id="A0A1H4Q5Z3"/>
<dbReference type="GO" id="GO:0010628">
    <property type="term" value="P:positive regulation of gene expression"/>
    <property type="evidence" value="ECO:0007669"/>
    <property type="project" value="TreeGrafter"/>
</dbReference>
<gene>
    <name evidence="7" type="ORF">SAMN05216452_3947</name>
</gene>
<dbReference type="PRINTS" id="PR00039">
    <property type="entry name" value="HTHLYSR"/>
</dbReference>
<evidence type="ECO:0000256" key="4">
    <source>
        <dbReference type="ARBA" id="ARBA00023163"/>
    </source>
</evidence>
<comment type="similarity">
    <text evidence="1">Belongs to the LysR transcriptional regulatory family.</text>
</comment>
<dbReference type="PROSITE" id="PS50931">
    <property type="entry name" value="HTH_LYSR"/>
    <property type="match status" value="1"/>
</dbReference>
<dbReference type="InterPro" id="IPR005119">
    <property type="entry name" value="LysR_subst-bd"/>
</dbReference>
<evidence type="ECO:0000259" key="6">
    <source>
        <dbReference type="PROSITE" id="PS50931"/>
    </source>
</evidence>
<dbReference type="RefSeq" id="WP_090330112.1">
    <property type="nucleotide sequence ID" value="NZ_FNSL01000002.1"/>
</dbReference>
<dbReference type="Pfam" id="PF00126">
    <property type="entry name" value="HTH_1"/>
    <property type="match status" value="1"/>
</dbReference>
<dbReference type="InterPro" id="IPR036390">
    <property type="entry name" value="WH_DNA-bd_sf"/>
</dbReference>
<reference evidence="8" key="1">
    <citation type="submission" date="2016-10" db="EMBL/GenBank/DDBJ databases">
        <authorList>
            <person name="Varghese N."/>
            <person name="Submissions S."/>
        </authorList>
    </citation>
    <scope>NUCLEOTIDE SEQUENCE [LARGE SCALE GENOMIC DNA]</scope>
    <source>
        <strain evidence="8">ES.061</strain>
    </source>
</reference>
<feature type="region of interest" description="Disordered" evidence="5">
    <location>
        <begin position="306"/>
        <end position="325"/>
    </location>
</feature>
<protein>
    <submittedName>
        <fullName evidence="7">DNA-binding transcriptional regulator, LysR family</fullName>
    </submittedName>
</protein>
<dbReference type="GO" id="GO:0003700">
    <property type="term" value="F:DNA-binding transcription factor activity"/>
    <property type="evidence" value="ECO:0007669"/>
    <property type="project" value="InterPro"/>
</dbReference>
<dbReference type="FunFam" id="1.10.10.10:FF:000001">
    <property type="entry name" value="LysR family transcriptional regulator"/>
    <property type="match status" value="1"/>
</dbReference>
<evidence type="ECO:0000256" key="2">
    <source>
        <dbReference type="ARBA" id="ARBA00023015"/>
    </source>
</evidence>
<dbReference type="PANTHER" id="PTHR30427:SF1">
    <property type="entry name" value="TRANSCRIPTIONAL ACTIVATOR PROTEIN LYSR"/>
    <property type="match status" value="1"/>
</dbReference>
<accession>A0A1H4Q5Z3</accession>
<keyword evidence="2" id="KW-0805">Transcription regulation</keyword>
<evidence type="ECO:0000256" key="1">
    <source>
        <dbReference type="ARBA" id="ARBA00009437"/>
    </source>
</evidence>
<dbReference type="PANTHER" id="PTHR30427">
    <property type="entry name" value="TRANSCRIPTIONAL ACTIVATOR PROTEIN LYSR"/>
    <property type="match status" value="1"/>
</dbReference>
<name>A0A1H4Q5Z3_9HYPH</name>
<dbReference type="Proteomes" id="UP000199064">
    <property type="component" value="Unassembled WGS sequence"/>
</dbReference>
<dbReference type="InterPro" id="IPR036388">
    <property type="entry name" value="WH-like_DNA-bd_sf"/>
</dbReference>
<keyword evidence="8" id="KW-1185">Reference proteome</keyword>
<proteinExistence type="inferred from homology"/>
<evidence type="ECO:0000256" key="3">
    <source>
        <dbReference type="ARBA" id="ARBA00023125"/>
    </source>
</evidence>